<protein>
    <recommendedName>
        <fullName evidence="1">5'-3' DNA helicase ZGRF1-like N-terminal domain-containing protein</fullName>
    </recommendedName>
</protein>
<dbReference type="Pfam" id="PF10382">
    <property type="entry name" value="ZGRF1-like_N"/>
    <property type="match status" value="1"/>
</dbReference>
<dbReference type="AlphaFoldDB" id="A0A1R1X6C7"/>
<evidence type="ECO:0000313" key="2">
    <source>
        <dbReference type="EMBL" id="OMJ10186.1"/>
    </source>
</evidence>
<accession>A0A1R1X6C7</accession>
<organism evidence="2 3">
    <name type="scientific">Smittium culicis</name>
    <dbReference type="NCBI Taxonomy" id="133412"/>
    <lineage>
        <taxon>Eukaryota</taxon>
        <taxon>Fungi</taxon>
        <taxon>Fungi incertae sedis</taxon>
        <taxon>Zoopagomycota</taxon>
        <taxon>Kickxellomycotina</taxon>
        <taxon>Harpellomycetes</taxon>
        <taxon>Harpellales</taxon>
        <taxon>Legeriomycetaceae</taxon>
        <taxon>Smittium</taxon>
    </lineage>
</organism>
<keyword evidence="3" id="KW-1185">Reference proteome</keyword>
<dbReference type="Proteomes" id="UP000187283">
    <property type="component" value="Unassembled WGS sequence"/>
</dbReference>
<dbReference type="EMBL" id="LSSN01005119">
    <property type="protein sequence ID" value="OMJ10186.1"/>
    <property type="molecule type" value="Genomic_DNA"/>
</dbReference>
<sequence>MSISFKSVYTVQKHKKQGVIWKDGTVILNIEEKKLTLKDEENAILTTYRIKAKDVVEEGSDIDIGKYLISIDSEIGSSSAADQIKKPPPIAPRARVLLKRNSTFVSPFARKKVKINQETERKSPIVANWETYKKRARSVILENVQILLYEKSYRLYKNLERKSCLNNFERACHYSGLSFYDDCTISRSKFSNYNSDTPIESNKYSDSKSIILNLSRKDKSSKYNKGSV</sequence>
<comment type="caution">
    <text evidence="2">The sequence shown here is derived from an EMBL/GenBank/DDBJ whole genome shotgun (WGS) entry which is preliminary data.</text>
</comment>
<proteinExistence type="predicted"/>
<dbReference type="InterPro" id="IPR018838">
    <property type="entry name" value="ZGRF1-like_N"/>
</dbReference>
<dbReference type="OrthoDB" id="6513042at2759"/>
<feature type="domain" description="5'-3' DNA helicase ZGRF1-like N-terminal" evidence="1">
    <location>
        <begin position="5"/>
        <end position="78"/>
    </location>
</feature>
<evidence type="ECO:0000259" key="1">
    <source>
        <dbReference type="Pfam" id="PF10382"/>
    </source>
</evidence>
<evidence type="ECO:0000313" key="3">
    <source>
        <dbReference type="Proteomes" id="UP000187283"/>
    </source>
</evidence>
<gene>
    <name evidence="2" type="ORF">AYI70_g10482</name>
</gene>
<reference evidence="2 3" key="1">
    <citation type="submission" date="2017-01" db="EMBL/GenBank/DDBJ databases">
        <authorList>
            <person name="Mah S.A."/>
            <person name="Swanson W.J."/>
            <person name="Moy G.W."/>
            <person name="Vacquier V.D."/>
        </authorList>
    </citation>
    <scope>NUCLEOTIDE SEQUENCE [LARGE SCALE GENOMIC DNA]</scope>
    <source>
        <strain evidence="2 3">GSMNP</strain>
    </source>
</reference>
<name>A0A1R1X6C7_9FUNG</name>